<reference evidence="2" key="1">
    <citation type="submission" date="2010-08" db="EMBL/GenBank/DDBJ databases">
        <authorList>
            <consortium name="Caenorhabditis japonica Sequencing Consortium"/>
            <person name="Wilson R.K."/>
        </authorList>
    </citation>
    <scope>NUCLEOTIDE SEQUENCE [LARGE SCALE GENOMIC DNA]</scope>
    <source>
        <strain evidence="2">DF5081</strain>
    </source>
</reference>
<accession>A0A8R1I3K3</accession>
<organism evidence="1 2">
    <name type="scientific">Caenorhabditis japonica</name>
    <dbReference type="NCBI Taxonomy" id="281687"/>
    <lineage>
        <taxon>Eukaryota</taxon>
        <taxon>Metazoa</taxon>
        <taxon>Ecdysozoa</taxon>
        <taxon>Nematoda</taxon>
        <taxon>Chromadorea</taxon>
        <taxon>Rhabditida</taxon>
        <taxon>Rhabditina</taxon>
        <taxon>Rhabditomorpha</taxon>
        <taxon>Rhabditoidea</taxon>
        <taxon>Rhabditidae</taxon>
        <taxon>Peloderinae</taxon>
        <taxon>Caenorhabditis</taxon>
    </lineage>
</organism>
<reference evidence="1" key="2">
    <citation type="submission" date="2022-06" db="UniProtKB">
        <authorList>
            <consortium name="EnsemblMetazoa"/>
        </authorList>
    </citation>
    <scope>IDENTIFICATION</scope>
    <source>
        <strain evidence="1">DF5081</strain>
    </source>
</reference>
<dbReference type="EnsemblMetazoa" id="CJA14640b.1">
    <property type="protein sequence ID" value="CJA14640b.1"/>
    <property type="gene ID" value="WBGene00133844"/>
</dbReference>
<sequence length="215" mass="23922">MDPTSEAVFMNDYHAVNENERTLRSIKTGPLPRINVQEPTSSSNANARNHIAQNLMRNPRNSLIKLQRQNTLPTDSEPKNIFLVPPEQRRYLTPQSDEEEQIPAARDILNSRNADGQGFKTVALLKRASMIGMRFQSIREGDTVNTSSNTSGSQVSFVSTPLRPIDVFPIFVTSTSSSMLNSCSTSSSLRKKPAVDRVREIVRILKTPPMSHAGD</sequence>
<name>A0A8R1I3K3_CAEJA</name>
<evidence type="ECO:0000313" key="2">
    <source>
        <dbReference type="Proteomes" id="UP000005237"/>
    </source>
</evidence>
<dbReference type="Proteomes" id="UP000005237">
    <property type="component" value="Unassembled WGS sequence"/>
</dbReference>
<proteinExistence type="predicted"/>
<keyword evidence="2" id="KW-1185">Reference proteome</keyword>
<evidence type="ECO:0000313" key="1">
    <source>
        <dbReference type="EnsemblMetazoa" id="CJA14640b.1"/>
    </source>
</evidence>
<protein>
    <submittedName>
        <fullName evidence="1">Uncharacterized protein</fullName>
    </submittedName>
</protein>
<dbReference type="AlphaFoldDB" id="A0A8R1I3K3"/>